<keyword evidence="4" id="KW-1185">Reference proteome</keyword>
<reference evidence="3" key="1">
    <citation type="submission" date="2021-07" db="EMBL/GenBank/DDBJ databases">
        <title>Genome Resource of American Ginseng Black Spot Pathogen Alternaria panax.</title>
        <authorList>
            <person name="Qiu C."/>
            <person name="Wang W."/>
            <person name="Liu Z."/>
        </authorList>
    </citation>
    <scope>NUCLEOTIDE SEQUENCE</scope>
    <source>
        <strain evidence="3">BNCC115425</strain>
    </source>
</reference>
<dbReference type="Pfam" id="PF11807">
    <property type="entry name" value="UstYa"/>
    <property type="match status" value="1"/>
</dbReference>
<name>A0AAD4IF18_9PLEO</name>
<keyword evidence="2" id="KW-0812">Transmembrane</keyword>
<feature type="transmembrane region" description="Helical" evidence="2">
    <location>
        <begin position="36"/>
        <end position="57"/>
    </location>
</feature>
<organism evidence="3 4">
    <name type="scientific">Alternaria panax</name>
    <dbReference type="NCBI Taxonomy" id="48097"/>
    <lineage>
        <taxon>Eukaryota</taxon>
        <taxon>Fungi</taxon>
        <taxon>Dikarya</taxon>
        <taxon>Ascomycota</taxon>
        <taxon>Pezizomycotina</taxon>
        <taxon>Dothideomycetes</taxon>
        <taxon>Pleosporomycetidae</taxon>
        <taxon>Pleosporales</taxon>
        <taxon>Pleosporineae</taxon>
        <taxon>Pleosporaceae</taxon>
        <taxon>Alternaria</taxon>
        <taxon>Alternaria sect. Panax</taxon>
    </lineage>
</organism>
<dbReference type="PANTHER" id="PTHR33365:SF7">
    <property type="entry name" value="TAT PATHWAY SIGNAL SEQUENCE"/>
    <property type="match status" value="1"/>
</dbReference>
<comment type="similarity">
    <text evidence="1">Belongs to the ustYa family.</text>
</comment>
<dbReference type="AlphaFoldDB" id="A0AAD4IF18"/>
<evidence type="ECO:0008006" key="5">
    <source>
        <dbReference type="Google" id="ProtNLM"/>
    </source>
</evidence>
<dbReference type="Proteomes" id="UP001199106">
    <property type="component" value="Unassembled WGS sequence"/>
</dbReference>
<comment type="caution">
    <text evidence="3">The sequence shown here is derived from an EMBL/GenBank/DDBJ whole genome shotgun (WGS) entry which is preliminary data.</text>
</comment>
<proteinExistence type="inferred from homology"/>
<evidence type="ECO:0000313" key="3">
    <source>
        <dbReference type="EMBL" id="KAG9193563.1"/>
    </source>
</evidence>
<dbReference type="PANTHER" id="PTHR33365">
    <property type="entry name" value="YALI0B05434P"/>
    <property type="match status" value="1"/>
</dbReference>
<dbReference type="EMBL" id="JAANER010000002">
    <property type="protein sequence ID" value="KAG9193563.1"/>
    <property type="molecule type" value="Genomic_DNA"/>
</dbReference>
<protein>
    <recommendedName>
        <fullName evidence="5">Tat pathway signal sequence</fullName>
    </recommendedName>
</protein>
<accession>A0AAD4IF18</accession>
<keyword evidence="2" id="KW-1133">Transmembrane helix</keyword>
<keyword evidence="2" id="KW-0472">Membrane</keyword>
<evidence type="ECO:0000256" key="2">
    <source>
        <dbReference type="SAM" id="Phobius"/>
    </source>
</evidence>
<sequence length="272" mass="30613">MSHSNKEIEDTESVGALSDDESTPFRLRRAGHQKKTSIRLIAFFFVLAYAILGVIYIELRVRYARLEAKTRFAKPELFPAVEKSGAFLRDSRAFPLMVAGTPFAGFPSPELDQAWHELLEGTVIKVSAEDLAYYNVTSLPLADGSGFASEIFMTHELHCLKKIRQWIYKETYFVEVQGLARSELERHVNHCIETLRQGIMCRGDVSLGTYTYLSGGGNDVTARSWASHQCIDFDALITWTKSRAIDIFAEGVLVKPEDVGPEHITGRKKPHE</sequence>
<evidence type="ECO:0000313" key="4">
    <source>
        <dbReference type="Proteomes" id="UP001199106"/>
    </source>
</evidence>
<gene>
    <name evidence="3" type="ORF">G6011_03598</name>
</gene>
<dbReference type="GO" id="GO:0043386">
    <property type="term" value="P:mycotoxin biosynthetic process"/>
    <property type="evidence" value="ECO:0007669"/>
    <property type="project" value="InterPro"/>
</dbReference>
<evidence type="ECO:0000256" key="1">
    <source>
        <dbReference type="ARBA" id="ARBA00035112"/>
    </source>
</evidence>
<dbReference type="InterPro" id="IPR021765">
    <property type="entry name" value="UstYa-like"/>
</dbReference>